<name>A0ABR3ETF5_9AGAR</name>
<evidence type="ECO:0000256" key="1">
    <source>
        <dbReference type="SAM" id="MobiDB-lite"/>
    </source>
</evidence>
<reference evidence="2 3" key="1">
    <citation type="submission" date="2024-02" db="EMBL/GenBank/DDBJ databases">
        <title>A draft genome for the cacao thread blight pathogen Marasmius crinis-equi.</title>
        <authorList>
            <person name="Cohen S.P."/>
            <person name="Baruah I.K."/>
            <person name="Amoako-Attah I."/>
            <person name="Bukari Y."/>
            <person name="Meinhardt L.W."/>
            <person name="Bailey B.A."/>
        </authorList>
    </citation>
    <scope>NUCLEOTIDE SEQUENCE [LARGE SCALE GENOMIC DNA]</scope>
    <source>
        <strain evidence="2 3">GH-76</strain>
    </source>
</reference>
<feature type="compositionally biased region" description="Low complexity" evidence="1">
    <location>
        <begin position="42"/>
        <end position="52"/>
    </location>
</feature>
<evidence type="ECO:0000313" key="3">
    <source>
        <dbReference type="Proteomes" id="UP001465976"/>
    </source>
</evidence>
<gene>
    <name evidence="2" type="ORF">V5O48_015865</name>
</gene>
<sequence>MPRRPSIVLSNLFTRPTTPSLRSSTSFESITERSPSPPASPFTPTTPSTSDSVLPDEIHTPTSGDMHTFIPYTSDSEDEDEEDDNPPRSVDPQLTPRVAQRCASPAPSSKAGRRRFSVLNLFTSFSSPQPSGSGITSSPSTPALPVMSRESLGPSSDSCESTSSSASSTGPTTPTEGTFPTLDSGRSSLLKRLPSLTKKKSSSSGTLSQTPAVQVSNSKQSELHDINETSFGEMRLDSLHFSEISFDADRF</sequence>
<accession>A0ABR3ETF5</accession>
<protein>
    <submittedName>
        <fullName evidence="2">Uncharacterized protein</fullName>
    </submittedName>
</protein>
<comment type="caution">
    <text evidence="2">The sequence shown here is derived from an EMBL/GenBank/DDBJ whole genome shotgun (WGS) entry which is preliminary data.</text>
</comment>
<feature type="region of interest" description="Disordered" evidence="1">
    <location>
        <begin position="1"/>
        <end position="224"/>
    </location>
</feature>
<feature type="compositionally biased region" description="Polar residues" evidence="1">
    <location>
        <begin position="209"/>
        <end position="220"/>
    </location>
</feature>
<feature type="compositionally biased region" description="Acidic residues" evidence="1">
    <location>
        <begin position="75"/>
        <end position="84"/>
    </location>
</feature>
<feature type="compositionally biased region" description="Low complexity" evidence="1">
    <location>
        <begin position="153"/>
        <end position="208"/>
    </location>
</feature>
<dbReference type="EMBL" id="JBAHYK010001993">
    <property type="protein sequence ID" value="KAL0566159.1"/>
    <property type="molecule type" value="Genomic_DNA"/>
</dbReference>
<keyword evidence="3" id="KW-1185">Reference proteome</keyword>
<feature type="compositionally biased region" description="Low complexity" evidence="1">
    <location>
        <begin position="126"/>
        <end position="141"/>
    </location>
</feature>
<organism evidence="2 3">
    <name type="scientific">Marasmius crinis-equi</name>
    <dbReference type="NCBI Taxonomy" id="585013"/>
    <lineage>
        <taxon>Eukaryota</taxon>
        <taxon>Fungi</taxon>
        <taxon>Dikarya</taxon>
        <taxon>Basidiomycota</taxon>
        <taxon>Agaricomycotina</taxon>
        <taxon>Agaricomycetes</taxon>
        <taxon>Agaricomycetidae</taxon>
        <taxon>Agaricales</taxon>
        <taxon>Marasmiineae</taxon>
        <taxon>Marasmiaceae</taxon>
        <taxon>Marasmius</taxon>
    </lineage>
</organism>
<dbReference type="Proteomes" id="UP001465976">
    <property type="component" value="Unassembled WGS sequence"/>
</dbReference>
<evidence type="ECO:0000313" key="2">
    <source>
        <dbReference type="EMBL" id="KAL0566159.1"/>
    </source>
</evidence>
<proteinExistence type="predicted"/>
<feature type="compositionally biased region" description="Low complexity" evidence="1">
    <location>
        <begin position="14"/>
        <end position="26"/>
    </location>
</feature>